<accession>A0A062XW17</accession>
<sequence length="329" mass="35105">MSKPKVAFYWCASCGGCEEAVVDLAEGILPVVEAVDIVFWPVALDFKRADVEAMEDGAITACFVNGAIRTSEQEEMAHLLRKKSQLLIAFGACAHLGGIPGLANLFGREEILRWVYEQAPSVANGGTYPQERFPAPEGELELPSFSPQVRALNQVVPVDYYLPGCPPPVELIVQAVTAILKGELPPKGTVLAPDVALCDSCPRKESKPEKLQLSQLTRPHQVLIDQEKCLLAQGLVCMGPATRSGCGAACIAGNMPCTGCLGPTSRVMDQGAKALAGLASLLDAKDEAQVLAILEGLPDPAGVFYRYSVPASLLARARGEVRHEPHGRH</sequence>
<keyword evidence="1" id="KW-0560">Oxidoreductase</keyword>
<dbReference type="OrthoDB" id="9787729at2"/>
<dbReference type="GO" id="GO:0016491">
    <property type="term" value="F:oxidoreductase activity"/>
    <property type="evidence" value="ECO:0007669"/>
    <property type="project" value="UniProtKB-KW"/>
</dbReference>
<reference evidence="3 4" key="1">
    <citation type="submission" date="2014-04" db="EMBL/GenBank/DDBJ databases">
        <title>The Genome Sequence of Thermoanaerobaculum aquaticum MP-01, The First Cultivated Group 23 Acidobacterium.</title>
        <authorList>
            <person name="Stamps B.W."/>
            <person name="Losey N.A."/>
            <person name="Lawson P.A."/>
            <person name="Stevenson B.S."/>
        </authorList>
    </citation>
    <scope>NUCLEOTIDE SEQUENCE [LARGE SCALE GENOMIC DNA]</scope>
    <source>
        <strain evidence="3 4">MP-01</strain>
    </source>
</reference>
<dbReference type="InterPro" id="IPR037024">
    <property type="entry name" value="NiFe_Hase_small_N_sf"/>
</dbReference>
<dbReference type="PANTHER" id="PTHR42845:SF2">
    <property type="entry name" value="F420-NON-REDUCING HYDROGENASE VHU SUBUNIT G"/>
    <property type="match status" value="1"/>
</dbReference>
<name>A0A062XW17_9BACT</name>
<dbReference type="GO" id="GO:0051536">
    <property type="term" value="F:iron-sulfur cluster binding"/>
    <property type="evidence" value="ECO:0007669"/>
    <property type="project" value="InterPro"/>
</dbReference>
<organism evidence="3 4">
    <name type="scientific">Thermoanaerobaculum aquaticum</name>
    <dbReference type="NCBI Taxonomy" id="1312852"/>
    <lineage>
        <taxon>Bacteria</taxon>
        <taxon>Pseudomonadati</taxon>
        <taxon>Acidobacteriota</taxon>
        <taxon>Thermoanaerobaculia</taxon>
        <taxon>Thermoanaerobaculales</taxon>
        <taxon>Thermoanaerobaculaceae</taxon>
        <taxon>Thermoanaerobaculum</taxon>
    </lineage>
</organism>
<protein>
    <submittedName>
        <fullName evidence="3">Oxidoreductase</fullName>
    </submittedName>
</protein>
<evidence type="ECO:0000313" key="4">
    <source>
        <dbReference type="Proteomes" id="UP000027284"/>
    </source>
</evidence>
<dbReference type="RefSeq" id="WP_038049431.1">
    <property type="nucleotide sequence ID" value="NZ_JMFG01000020.1"/>
</dbReference>
<gene>
    <name evidence="3" type="ORF">EG19_05170</name>
</gene>
<dbReference type="Pfam" id="PF01058">
    <property type="entry name" value="Oxidored_q6"/>
    <property type="match status" value="1"/>
</dbReference>
<evidence type="ECO:0000259" key="2">
    <source>
        <dbReference type="Pfam" id="PF01058"/>
    </source>
</evidence>
<dbReference type="SUPFAM" id="SSF56770">
    <property type="entry name" value="HydA/Nqo6-like"/>
    <property type="match status" value="1"/>
</dbReference>
<comment type="caution">
    <text evidence="3">The sequence shown here is derived from an EMBL/GenBank/DDBJ whole genome shotgun (WGS) entry which is preliminary data.</text>
</comment>
<dbReference type="STRING" id="1312852.EG19_05170"/>
<dbReference type="InterPro" id="IPR006137">
    <property type="entry name" value="NADH_UbQ_OxRdtase-like_20kDa"/>
</dbReference>
<feature type="domain" description="NADH:ubiquinone oxidoreductase-like 20kDa subunit" evidence="2">
    <location>
        <begin position="14"/>
        <end position="178"/>
    </location>
</feature>
<dbReference type="InterPro" id="IPR051349">
    <property type="entry name" value="Hydrogenase_assoc-protein"/>
</dbReference>
<evidence type="ECO:0000256" key="1">
    <source>
        <dbReference type="ARBA" id="ARBA00023002"/>
    </source>
</evidence>
<dbReference type="Proteomes" id="UP000027284">
    <property type="component" value="Unassembled WGS sequence"/>
</dbReference>
<dbReference type="AlphaFoldDB" id="A0A062XW17"/>
<dbReference type="Gene3D" id="3.40.50.700">
    <property type="entry name" value="NADH:ubiquinone oxidoreductase-like, 20kDa subunit"/>
    <property type="match status" value="1"/>
</dbReference>
<evidence type="ECO:0000313" key="3">
    <source>
        <dbReference type="EMBL" id="KDA53594.1"/>
    </source>
</evidence>
<keyword evidence="4" id="KW-1185">Reference proteome</keyword>
<dbReference type="PANTHER" id="PTHR42845">
    <property type="entry name" value="COENZYME F420-REDUCING HYDROGENASE, GAMMA SUBUNIT"/>
    <property type="match status" value="1"/>
</dbReference>
<proteinExistence type="predicted"/>
<dbReference type="EMBL" id="JMFG01000020">
    <property type="protein sequence ID" value="KDA53594.1"/>
    <property type="molecule type" value="Genomic_DNA"/>
</dbReference>